<dbReference type="Pfam" id="PF00249">
    <property type="entry name" value="Myb_DNA-binding"/>
    <property type="match status" value="1"/>
</dbReference>
<comment type="subcellular location">
    <subcellularLocation>
        <location evidence="1">Nucleus</location>
    </subcellularLocation>
</comment>
<dbReference type="EMBL" id="QJKJ01002478">
    <property type="protein sequence ID" value="RDY02693.1"/>
    <property type="molecule type" value="Genomic_DNA"/>
</dbReference>
<proteinExistence type="inferred from homology"/>
<evidence type="ECO:0000256" key="4">
    <source>
        <dbReference type="ARBA" id="ARBA00023054"/>
    </source>
</evidence>
<dbReference type="PROSITE" id="PS51294">
    <property type="entry name" value="HTH_MYB"/>
    <property type="match status" value="1"/>
</dbReference>
<dbReference type="OrthoDB" id="551907at2759"/>
<gene>
    <name evidence="9" type="primary">PHL5</name>
    <name evidence="9" type="ORF">CR513_13815</name>
</gene>
<dbReference type="InterPro" id="IPR006447">
    <property type="entry name" value="Myb_dom_plants"/>
</dbReference>
<dbReference type="PANTHER" id="PTHR31499:SF85">
    <property type="entry name" value="TRANSCRIPTION FACTOR MYB-RELATED FAMILY"/>
    <property type="match status" value="1"/>
</dbReference>
<dbReference type="PANTHER" id="PTHR31499">
    <property type="entry name" value="MYB FAMILY TRANSCRIPTION FACTOR PHL11"/>
    <property type="match status" value="1"/>
</dbReference>
<keyword evidence="4" id="KW-0175">Coiled coil</keyword>
<name>A0A371HIQ8_MUCPR</name>
<evidence type="ECO:0000256" key="1">
    <source>
        <dbReference type="ARBA" id="ARBA00004123"/>
    </source>
</evidence>
<keyword evidence="3" id="KW-0805">Transcription regulation</keyword>
<dbReference type="InterPro" id="IPR046955">
    <property type="entry name" value="PHR1-like"/>
</dbReference>
<dbReference type="Proteomes" id="UP000257109">
    <property type="component" value="Unassembled WGS sequence"/>
</dbReference>
<reference evidence="9" key="1">
    <citation type="submission" date="2018-05" db="EMBL/GenBank/DDBJ databases">
        <title>Draft genome of Mucuna pruriens seed.</title>
        <authorList>
            <person name="Nnadi N.E."/>
            <person name="Vos R."/>
            <person name="Hasami M.H."/>
            <person name="Devisetty U.K."/>
            <person name="Aguiy J.C."/>
        </authorList>
    </citation>
    <scope>NUCLEOTIDE SEQUENCE [LARGE SCALE GENOMIC DNA]</scope>
    <source>
        <strain evidence="9">JCA_2017</strain>
    </source>
</reference>
<keyword evidence="10" id="KW-1185">Reference proteome</keyword>
<dbReference type="GO" id="GO:0003677">
    <property type="term" value="F:DNA binding"/>
    <property type="evidence" value="ECO:0007669"/>
    <property type="project" value="InterPro"/>
</dbReference>
<dbReference type="SUPFAM" id="SSF46689">
    <property type="entry name" value="Homeodomain-like"/>
    <property type="match status" value="1"/>
</dbReference>
<dbReference type="Pfam" id="PF14379">
    <property type="entry name" value="Myb_CC_LHEQLE"/>
    <property type="match status" value="1"/>
</dbReference>
<evidence type="ECO:0000256" key="2">
    <source>
        <dbReference type="ARBA" id="ARBA00006783"/>
    </source>
</evidence>
<evidence type="ECO:0000256" key="3">
    <source>
        <dbReference type="ARBA" id="ARBA00023015"/>
    </source>
</evidence>
<feature type="domain" description="HTH myb-type" evidence="8">
    <location>
        <begin position="248"/>
        <end position="306"/>
    </location>
</feature>
<keyword evidence="5" id="KW-0804">Transcription</keyword>
<evidence type="ECO:0000259" key="8">
    <source>
        <dbReference type="PROSITE" id="PS51294"/>
    </source>
</evidence>
<evidence type="ECO:0000256" key="6">
    <source>
        <dbReference type="ARBA" id="ARBA00023242"/>
    </source>
</evidence>
<dbReference type="GO" id="GO:0003700">
    <property type="term" value="F:DNA-binding transcription factor activity"/>
    <property type="evidence" value="ECO:0007669"/>
    <property type="project" value="InterPro"/>
</dbReference>
<keyword evidence="6" id="KW-0539">Nucleus</keyword>
<evidence type="ECO:0000256" key="7">
    <source>
        <dbReference type="SAM" id="MobiDB-lite"/>
    </source>
</evidence>
<protein>
    <submittedName>
        <fullName evidence="9">Myb family transcription factor PHL5</fullName>
    </submittedName>
</protein>
<dbReference type="GO" id="GO:0005634">
    <property type="term" value="C:nucleus"/>
    <property type="evidence" value="ECO:0007669"/>
    <property type="project" value="UniProtKB-SubCell"/>
</dbReference>
<dbReference type="AlphaFoldDB" id="A0A371HIQ8"/>
<dbReference type="InterPro" id="IPR025756">
    <property type="entry name" value="Myb_CC_LHEQLE"/>
</dbReference>
<dbReference type="NCBIfam" id="TIGR01557">
    <property type="entry name" value="myb_SHAQKYF"/>
    <property type="match status" value="1"/>
</dbReference>
<accession>A0A371HIQ8</accession>
<dbReference type="InterPro" id="IPR001005">
    <property type="entry name" value="SANT/Myb"/>
</dbReference>
<comment type="caution">
    <text evidence="9">The sequence shown here is derived from an EMBL/GenBank/DDBJ whole genome shotgun (WGS) entry which is preliminary data.</text>
</comment>
<evidence type="ECO:0000313" key="9">
    <source>
        <dbReference type="EMBL" id="RDY02693.1"/>
    </source>
</evidence>
<feature type="region of interest" description="Disordered" evidence="7">
    <location>
        <begin position="386"/>
        <end position="405"/>
    </location>
</feature>
<dbReference type="STRING" id="157652.A0A371HIQ8"/>
<dbReference type="InterPro" id="IPR009057">
    <property type="entry name" value="Homeodomain-like_sf"/>
</dbReference>
<organism evidence="9 10">
    <name type="scientific">Mucuna pruriens</name>
    <name type="common">Velvet bean</name>
    <name type="synonym">Dolichos pruriens</name>
    <dbReference type="NCBI Taxonomy" id="157652"/>
    <lineage>
        <taxon>Eukaryota</taxon>
        <taxon>Viridiplantae</taxon>
        <taxon>Streptophyta</taxon>
        <taxon>Embryophyta</taxon>
        <taxon>Tracheophyta</taxon>
        <taxon>Spermatophyta</taxon>
        <taxon>Magnoliopsida</taxon>
        <taxon>eudicotyledons</taxon>
        <taxon>Gunneridae</taxon>
        <taxon>Pentapetalae</taxon>
        <taxon>rosids</taxon>
        <taxon>fabids</taxon>
        <taxon>Fabales</taxon>
        <taxon>Fabaceae</taxon>
        <taxon>Papilionoideae</taxon>
        <taxon>50 kb inversion clade</taxon>
        <taxon>NPAAA clade</taxon>
        <taxon>indigoferoid/millettioid clade</taxon>
        <taxon>Phaseoleae</taxon>
        <taxon>Mucuna</taxon>
    </lineage>
</organism>
<evidence type="ECO:0000313" key="10">
    <source>
        <dbReference type="Proteomes" id="UP000257109"/>
    </source>
</evidence>
<evidence type="ECO:0000256" key="5">
    <source>
        <dbReference type="ARBA" id="ARBA00023163"/>
    </source>
</evidence>
<dbReference type="Gene3D" id="1.10.10.60">
    <property type="entry name" value="Homeodomain-like"/>
    <property type="match status" value="1"/>
</dbReference>
<comment type="similarity">
    <text evidence="2">Belongs to the MYB-CC family.</text>
</comment>
<dbReference type="FunFam" id="1.10.10.60:FF:000002">
    <property type="entry name" value="Myb family transcription factor"/>
    <property type="match status" value="1"/>
</dbReference>
<dbReference type="InterPro" id="IPR017930">
    <property type="entry name" value="Myb_dom"/>
</dbReference>
<feature type="non-terminal residue" evidence="9">
    <location>
        <position position="1"/>
    </location>
</feature>
<sequence>MNENKIDWGGLIQQSYGLSGDFNSEFGNHYCQYFDIRQGWNIGSLAMVGEGGADQLPNIGHVKSSGTIMSRFESPASAFYAAENCMGFAEYDCQLGVHSFSSQLCKINDLEFPLYQSPRENLFLDSANQPDPNFDLSNTLQSIVKSQLSSSNNQCRGSPEKSNKNSYGKLFLPIEPQLFIDDVASVRRCSSFPNKGNQDHTVARGSYSLPVAQLRFSSQNEKLSPTLSAGSVSTTFGNSVSNGAVVSSKTRIRWTKDLHEKFVECVNRLGGADQATPKAILKMMDTDGLTIFHVKSHLQKYRIAKFIPEPGQGSLNIKCCPVSGKSDKRTHTKDVHQLDVKTGLQIREALKLQLDAQRCLHEQLEIQRKLQLRIEEQGRELKKMFDQQQKSSNNLLNTQKSATDETTMCHKSGEVSVSQGVNNSFFPSKISPSQ</sequence>